<feature type="region of interest" description="Disordered" evidence="1">
    <location>
        <begin position="1"/>
        <end position="34"/>
    </location>
</feature>
<feature type="compositionally biased region" description="Low complexity" evidence="1">
    <location>
        <begin position="25"/>
        <end position="34"/>
    </location>
</feature>
<organism evidence="2 3">
    <name type="scientific">Schizopora paradoxa</name>
    <dbReference type="NCBI Taxonomy" id="27342"/>
    <lineage>
        <taxon>Eukaryota</taxon>
        <taxon>Fungi</taxon>
        <taxon>Dikarya</taxon>
        <taxon>Basidiomycota</taxon>
        <taxon>Agaricomycotina</taxon>
        <taxon>Agaricomycetes</taxon>
        <taxon>Hymenochaetales</taxon>
        <taxon>Schizoporaceae</taxon>
        <taxon>Schizopora</taxon>
    </lineage>
</organism>
<feature type="region of interest" description="Disordered" evidence="1">
    <location>
        <begin position="769"/>
        <end position="805"/>
    </location>
</feature>
<gene>
    <name evidence="2" type="ORF">SCHPADRAFT_933077</name>
</gene>
<sequence>MSFGSQTSLTSVDTQASISTNATAPNLPGPGRNLGLLFDRGGDQVETLMNKFANNRRNVDATPNNPRTSLLSIDSHPSVSTNATAPNLPGPGRNLGLLLSRVGNQIETLLNKCANRFGMGPISVAKEIRLLCRHNEMTILELYTLSSRHLTDREVKKVKKRCKKLLKFVRSILLSTQIAALDQVTALAIEDSLIREMFAECQLENLDPKYDEPDLLTASAKALSSIKEAATHEFWSKIILQSEPVLDRDFIRNSLTDPNTSFIAARHISSVLRSSTSDVSSALIFEYIQAARKTWWNIECSNLSRCISDIERLHHSSFNTLSFFHALVEDIGERVVKQMIREQHSSPEFLYLICPMPQVEFDAGRDTPNIETSIVGVTDFRLDEFASLCVMLLKGLSGSDDFGGQITFIRNCDTAIRRLLDGAALLDELCIAYCHLKHFCDNETSIPGGREFLTKRDAPAVSILARALEDESSPNRQMLAAFLTVRFGALNRYCKLAMPPQIGNILNSRPFLFLTDLKESLTSSSTPKDSYILRLTVDGSSSTHRRRRIVTPKMLTRESETIAKISQKYLGRDIRIDILPYNVDEVIEIDVGGTESFNATGHFPVLVGYDESCRALYCALQRWGLKLYSSCVIDGSSNAVFSRDIEESWISDVFSVMALRSDPSDTITHAASCVEGAMDPTGPLHWRELWPEEDTCVKSLMDEENYRGLKTKVLPPLEKIAEDAEWEDIYAREFQNLMHAKQKSSDGELSSAEALRYFRVLPFSKNRMVTPASTNEENKNDDTRETGGSMSANEIDGRGARCSDSDVSADCAEIPKASDERLVSVTDQTITPQYQNREQAQTTDFHTTSRSDRSNRL</sequence>
<name>A0A0H2R3N5_9AGAM</name>
<keyword evidence="3" id="KW-1185">Reference proteome</keyword>
<evidence type="ECO:0000313" key="3">
    <source>
        <dbReference type="Proteomes" id="UP000053477"/>
    </source>
</evidence>
<proteinExistence type="predicted"/>
<evidence type="ECO:0000256" key="1">
    <source>
        <dbReference type="SAM" id="MobiDB-lite"/>
    </source>
</evidence>
<feature type="compositionally biased region" description="Basic and acidic residues" evidence="1">
    <location>
        <begin position="795"/>
        <end position="804"/>
    </location>
</feature>
<feature type="region of interest" description="Disordered" evidence="1">
    <location>
        <begin position="56"/>
        <end position="90"/>
    </location>
</feature>
<dbReference type="EMBL" id="KQ086208">
    <property type="protein sequence ID" value="KLO06424.1"/>
    <property type="molecule type" value="Genomic_DNA"/>
</dbReference>
<accession>A0A0H2R3N5</accession>
<feature type="compositionally biased region" description="Basic and acidic residues" evidence="1">
    <location>
        <begin position="776"/>
        <end position="785"/>
    </location>
</feature>
<protein>
    <submittedName>
        <fullName evidence="2">Uncharacterized protein</fullName>
    </submittedName>
</protein>
<dbReference type="InParanoid" id="A0A0H2R3N5"/>
<reference evidence="2 3" key="1">
    <citation type="submission" date="2015-04" db="EMBL/GenBank/DDBJ databases">
        <title>Complete genome sequence of Schizopora paradoxa KUC8140, a cosmopolitan wood degrader in East Asia.</title>
        <authorList>
            <consortium name="DOE Joint Genome Institute"/>
            <person name="Min B."/>
            <person name="Park H."/>
            <person name="Jang Y."/>
            <person name="Kim J.-J."/>
            <person name="Kim K.H."/>
            <person name="Pangilinan J."/>
            <person name="Lipzen A."/>
            <person name="Riley R."/>
            <person name="Grigoriev I.V."/>
            <person name="Spatafora J.W."/>
            <person name="Choi I.-G."/>
        </authorList>
    </citation>
    <scope>NUCLEOTIDE SEQUENCE [LARGE SCALE GENOMIC DNA]</scope>
    <source>
        <strain evidence="2 3">KUC8140</strain>
    </source>
</reference>
<evidence type="ECO:0000313" key="2">
    <source>
        <dbReference type="EMBL" id="KLO06424.1"/>
    </source>
</evidence>
<feature type="compositionally biased region" description="Polar residues" evidence="1">
    <location>
        <begin position="825"/>
        <end position="846"/>
    </location>
</feature>
<feature type="compositionally biased region" description="Basic and acidic residues" evidence="1">
    <location>
        <begin position="847"/>
        <end position="857"/>
    </location>
</feature>
<feature type="compositionally biased region" description="Polar residues" evidence="1">
    <location>
        <begin position="1"/>
        <end position="24"/>
    </location>
</feature>
<feature type="compositionally biased region" description="Polar residues" evidence="1">
    <location>
        <begin position="56"/>
        <end position="85"/>
    </location>
</feature>
<dbReference type="AlphaFoldDB" id="A0A0H2R3N5"/>
<feature type="region of interest" description="Disordered" evidence="1">
    <location>
        <begin position="817"/>
        <end position="857"/>
    </location>
</feature>
<dbReference type="Proteomes" id="UP000053477">
    <property type="component" value="Unassembled WGS sequence"/>
</dbReference>
<dbReference type="OrthoDB" id="3332345at2759"/>